<dbReference type="InterPro" id="IPR015621">
    <property type="entry name" value="IL-1_rcpt_fam"/>
</dbReference>
<dbReference type="Proteomes" id="UP001642483">
    <property type="component" value="Unassembled WGS sequence"/>
</dbReference>
<gene>
    <name evidence="6" type="ORF">CVLEPA_LOCUS14911</name>
</gene>
<name>A0ABP0FZC2_CLALP</name>
<evidence type="ECO:0000256" key="3">
    <source>
        <dbReference type="ARBA" id="ARBA00023319"/>
    </source>
</evidence>
<keyword evidence="2" id="KW-0325">Glycoprotein</keyword>
<sequence>MLTTLDNKCNSNVERQCHETEDPSPEKEVNLFLRSQKQLWPTRKTNLFDAMQTVNAFRISLNSRKKTLPSLLVSYNEAGTMKTFIVADSIHFRYRSELNCTNVDGINDPAFIGWPYHLTCSMFASRSEYTIYHVYDADYVDYESSIICQVFANNGTLLLNQTTNYQDLIEGLGPVLDIGVINENRSYKFRTKIIILDSQKCFGFHINVVPTSFEPITCEEFVKGLESLEQSMIGQPKTLYCKLGHDDYPKVFATDVTTKWFRNCSSRPANTTIRSNGEVHLSQMSIGENEYEKKCFLYVADESERYRKEEVIPIVLEIQRLSAFDFGTYTISALTNNKGSELITENIDLCQDNVQKYLQAATIATIATTTVVSFFVVLVFLILLLLQKQVQARVYFKRHFKSCELDDKKYGAYISYHYTNELDKFALDYTSYCVGYTCGKLEGLGYKIYDEHKESNNGLRVDNLLESIKKCHRVVIILTSQYINDDWSMGNLQQVFQAMIDSRTKIIFIMVPGIKQYLKQHAVKDDACHLIQAAIKLNYPIQWSNGKSFDKNFFDLQLEDAMPKLESQKSRRCSTSSSSQSAGTCMQMTGYQRCISTNTQVSELGISNTVRPR</sequence>
<dbReference type="PANTHER" id="PTHR11890:SF44">
    <property type="entry name" value="X-LINKED INTERLEUKIN-1 RECEPTOR ACCESSORY PROTEIN-LIKE 2"/>
    <property type="match status" value="1"/>
</dbReference>
<dbReference type="Gene3D" id="3.40.50.10140">
    <property type="entry name" value="Toll/interleukin-1 receptor homology (TIR) domain"/>
    <property type="match status" value="1"/>
</dbReference>
<dbReference type="PANTHER" id="PTHR11890">
    <property type="entry name" value="INTERLEUKIN-1 RECEPTOR FAMILY MEMBER"/>
    <property type="match status" value="1"/>
</dbReference>
<evidence type="ECO:0000256" key="2">
    <source>
        <dbReference type="ARBA" id="ARBA00023180"/>
    </source>
</evidence>
<feature type="domain" description="TIR" evidence="5">
    <location>
        <begin position="408"/>
        <end position="541"/>
    </location>
</feature>
<keyword evidence="4" id="KW-1133">Transmembrane helix</keyword>
<evidence type="ECO:0000313" key="6">
    <source>
        <dbReference type="EMBL" id="CAK8683896.1"/>
    </source>
</evidence>
<evidence type="ECO:0000256" key="1">
    <source>
        <dbReference type="ARBA" id="ARBA00023157"/>
    </source>
</evidence>
<feature type="transmembrane region" description="Helical" evidence="4">
    <location>
        <begin position="357"/>
        <end position="386"/>
    </location>
</feature>
<organism evidence="6 7">
    <name type="scientific">Clavelina lepadiformis</name>
    <name type="common">Light-bulb sea squirt</name>
    <name type="synonym">Ascidia lepadiformis</name>
    <dbReference type="NCBI Taxonomy" id="159417"/>
    <lineage>
        <taxon>Eukaryota</taxon>
        <taxon>Metazoa</taxon>
        <taxon>Chordata</taxon>
        <taxon>Tunicata</taxon>
        <taxon>Ascidiacea</taxon>
        <taxon>Aplousobranchia</taxon>
        <taxon>Clavelinidae</taxon>
        <taxon>Clavelina</taxon>
    </lineage>
</organism>
<keyword evidence="4" id="KW-0812">Transmembrane</keyword>
<dbReference type="EMBL" id="CAWYQH010000097">
    <property type="protein sequence ID" value="CAK8683896.1"/>
    <property type="molecule type" value="Genomic_DNA"/>
</dbReference>
<reference evidence="6 7" key="1">
    <citation type="submission" date="2024-02" db="EMBL/GenBank/DDBJ databases">
        <authorList>
            <person name="Daric V."/>
            <person name="Darras S."/>
        </authorList>
    </citation>
    <scope>NUCLEOTIDE SEQUENCE [LARGE SCALE GENOMIC DNA]</scope>
</reference>
<protein>
    <recommendedName>
        <fullName evidence="5">TIR domain-containing protein</fullName>
    </recommendedName>
</protein>
<keyword evidence="3" id="KW-0393">Immunoglobulin domain</keyword>
<dbReference type="InterPro" id="IPR035897">
    <property type="entry name" value="Toll_tir_struct_dom_sf"/>
</dbReference>
<dbReference type="InterPro" id="IPR000157">
    <property type="entry name" value="TIR_dom"/>
</dbReference>
<evidence type="ECO:0000259" key="5">
    <source>
        <dbReference type="PROSITE" id="PS50104"/>
    </source>
</evidence>
<accession>A0ABP0FZC2</accession>
<dbReference type="Pfam" id="PF01582">
    <property type="entry name" value="TIR"/>
    <property type="match status" value="1"/>
</dbReference>
<dbReference type="PROSITE" id="PS50104">
    <property type="entry name" value="TIR"/>
    <property type="match status" value="1"/>
</dbReference>
<evidence type="ECO:0000313" key="7">
    <source>
        <dbReference type="Proteomes" id="UP001642483"/>
    </source>
</evidence>
<keyword evidence="4" id="KW-0472">Membrane</keyword>
<keyword evidence="7" id="KW-1185">Reference proteome</keyword>
<evidence type="ECO:0000256" key="4">
    <source>
        <dbReference type="SAM" id="Phobius"/>
    </source>
</evidence>
<comment type="caution">
    <text evidence="6">The sequence shown here is derived from an EMBL/GenBank/DDBJ whole genome shotgun (WGS) entry which is preliminary data.</text>
</comment>
<proteinExistence type="predicted"/>
<dbReference type="SUPFAM" id="SSF52200">
    <property type="entry name" value="Toll/Interleukin receptor TIR domain"/>
    <property type="match status" value="1"/>
</dbReference>
<keyword evidence="1" id="KW-1015">Disulfide bond</keyword>